<accession>F0RXP1</accession>
<dbReference type="InterPro" id="IPR000835">
    <property type="entry name" value="HTH_MarR-typ"/>
</dbReference>
<keyword evidence="3" id="KW-1185">Reference proteome</keyword>
<dbReference type="KEGG" id="sbu:SpiBuddy_0252"/>
<dbReference type="OrthoDB" id="359861at2"/>
<dbReference type="HOGENOM" id="CLU_126015_0_0_12"/>
<name>F0RXP1_SPHGB</name>
<evidence type="ECO:0000259" key="1">
    <source>
        <dbReference type="SMART" id="SM00347"/>
    </source>
</evidence>
<feature type="domain" description="HTH marR-type" evidence="1">
    <location>
        <begin position="4"/>
        <end position="93"/>
    </location>
</feature>
<dbReference type="CDD" id="cd00090">
    <property type="entry name" value="HTH_ARSR"/>
    <property type="match status" value="1"/>
</dbReference>
<sequence length="184" mass="20891">MLPEYTTKEFSILSYIDQNSDATQRELSEHVGVSLGTINIVLKKLIKKGLVKIEKLQPNSIRYFLTPSGIANKLERTYGYIVRTYRELLQYQQQIATAVNSIHRANPGKKVCFYGPNDEIFQIITTVLAVGELPAEVYTEHSIILFTKLFSPADVVLLVWNTEDETALKERGFICENLLSVLHV</sequence>
<reference evidence="3" key="1">
    <citation type="submission" date="2011-02" db="EMBL/GenBank/DDBJ databases">
        <title>Complete sequence of Spirochaeta sp. Buddy.</title>
        <authorList>
            <person name="Lucas S."/>
            <person name="Copeland A."/>
            <person name="Lapidus A."/>
            <person name="Cheng J.-F."/>
            <person name="Goodwin L."/>
            <person name="Pitluck S."/>
            <person name="Zeytun A."/>
            <person name="Detter J.C."/>
            <person name="Han C."/>
            <person name="Tapia R."/>
            <person name="Land M."/>
            <person name="Hauser L."/>
            <person name="Kyrpides N."/>
            <person name="Ivanova N."/>
            <person name="Mikhailova N."/>
            <person name="Pagani I."/>
            <person name="Ritalahti K.M."/>
            <person name="Loeffler F.E."/>
            <person name="Woyke T."/>
        </authorList>
    </citation>
    <scope>NUCLEOTIDE SEQUENCE [LARGE SCALE GENOMIC DNA]</scope>
    <source>
        <strain evidence="3">ATCC BAA-1886 / DSM 22777 / Buddy</strain>
    </source>
</reference>
<dbReference type="InterPro" id="IPR011991">
    <property type="entry name" value="ArsR-like_HTH"/>
</dbReference>
<dbReference type="EMBL" id="CP002541">
    <property type="protein sequence ID" value="ADY12091.1"/>
    <property type="molecule type" value="Genomic_DNA"/>
</dbReference>
<protein>
    <submittedName>
        <fullName evidence="2">Regulatory protein MarR</fullName>
    </submittedName>
</protein>
<evidence type="ECO:0000313" key="2">
    <source>
        <dbReference type="EMBL" id="ADY12091.1"/>
    </source>
</evidence>
<dbReference type="GO" id="GO:0003700">
    <property type="term" value="F:DNA-binding transcription factor activity"/>
    <property type="evidence" value="ECO:0007669"/>
    <property type="project" value="InterPro"/>
</dbReference>
<dbReference type="AlphaFoldDB" id="F0RXP1"/>
<dbReference type="Pfam" id="PF13412">
    <property type="entry name" value="HTH_24"/>
    <property type="match status" value="1"/>
</dbReference>
<dbReference type="SUPFAM" id="SSF46785">
    <property type="entry name" value="Winged helix' DNA-binding domain"/>
    <property type="match status" value="1"/>
</dbReference>
<dbReference type="InterPro" id="IPR036390">
    <property type="entry name" value="WH_DNA-bd_sf"/>
</dbReference>
<gene>
    <name evidence="2" type="ordered locus">SpiBuddy_0252</name>
</gene>
<dbReference type="Gene3D" id="1.10.10.10">
    <property type="entry name" value="Winged helix-like DNA-binding domain superfamily/Winged helix DNA-binding domain"/>
    <property type="match status" value="1"/>
</dbReference>
<dbReference type="Proteomes" id="UP000008466">
    <property type="component" value="Chromosome"/>
</dbReference>
<evidence type="ECO:0000313" key="3">
    <source>
        <dbReference type="Proteomes" id="UP000008466"/>
    </source>
</evidence>
<dbReference type="eggNOG" id="COG1846">
    <property type="taxonomic scope" value="Bacteria"/>
</dbReference>
<dbReference type="SMART" id="SM00347">
    <property type="entry name" value="HTH_MARR"/>
    <property type="match status" value="1"/>
</dbReference>
<dbReference type="InterPro" id="IPR036388">
    <property type="entry name" value="WH-like_DNA-bd_sf"/>
</dbReference>
<proteinExistence type="predicted"/>
<organism evidence="2 3">
    <name type="scientific">Sphaerochaeta globosa (strain ATCC BAA-1886 / DSM 22777 / Buddy)</name>
    <name type="common">Spirochaeta sp. (strain Buddy)</name>
    <dbReference type="NCBI Taxonomy" id="158189"/>
    <lineage>
        <taxon>Bacteria</taxon>
        <taxon>Pseudomonadati</taxon>
        <taxon>Spirochaetota</taxon>
        <taxon>Spirochaetia</taxon>
        <taxon>Spirochaetales</taxon>
        <taxon>Sphaerochaetaceae</taxon>
        <taxon>Sphaerochaeta</taxon>
    </lineage>
</organism>
<dbReference type="STRING" id="158189.SpiBuddy_0252"/>
<dbReference type="RefSeq" id="WP_013605944.1">
    <property type="nucleotide sequence ID" value="NC_015152.1"/>
</dbReference>